<dbReference type="RefSeq" id="WP_327618706.1">
    <property type="nucleotide sequence ID" value="NZ_JAYWTM010000014.1"/>
</dbReference>
<keyword evidence="2" id="KW-1185">Reference proteome</keyword>
<accession>A0ABU6JTA8</accession>
<organism evidence="1 2">
    <name type="scientific">Brenneria populi</name>
    <dbReference type="NCBI Taxonomy" id="1505588"/>
    <lineage>
        <taxon>Bacteria</taxon>
        <taxon>Pseudomonadati</taxon>
        <taxon>Pseudomonadota</taxon>
        <taxon>Gammaproteobacteria</taxon>
        <taxon>Enterobacterales</taxon>
        <taxon>Pectobacteriaceae</taxon>
        <taxon>Brenneria</taxon>
    </lineage>
</organism>
<comment type="caution">
    <text evidence="1">The sequence shown here is derived from an EMBL/GenBank/DDBJ whole genome shotgun (WGS) entry which is preliminary data.</text>
</comment>
<protein>
    <submittedName>
        <fullName evidence="1">Protein YdhT</fullName>
    </submittedName>
</protein>
<evidence type="ECO:0000313" key="2">
    <source>
        <dbReference type="Proteomes" id="UP001309705"/>
    </source>
</evidence>
<reference evidence="1 2" key="1">
    <citation type="journal article" date="2017" name="Int. J. Syst. Evol. Microbiol.">
        <title>Brenneria populi subsp. brevivirga subsp. nov. isolated from symptomatic bark of Populus x euramericana canker, and description of Brenneria populi subsp. populi subsp. nov.</title>
        <authorList>
            <person name="Zheng M.H."/>
            <person name="Piao C.G."/>
            <person name="Xue H."/>
            <person name="Guo M.W."/>
            <person name="Li Y."/>
        </authorList>
    </citation>
    <scope>NUCLEOTIDE SEQUENCE [LARGE SCALE GENOMIC DNA]</scope>
    <source>
        <strain evidence="1 2">D9-5</strain>
    </source>
</reference>
<dbReference type="EMBL" id="JAYWTM010000014">
    <property type="protein sequence ID" value="MEC5343790.1"/>
    <property type="molecule type" value="Genomic_DNA"/>
</dbReference>
<evidence type="ECO:0000313" key="1">
    <source>
        <dbReference type="EMBL" id="MEC5343790.1"/>
    </source>
</evidence>
<sequence>MKKITSQQLRALRVSPQIYRWFLRRFPQGAEYRDIHQALISDGYVEWLESLVAYSYALGSGSPRFMAQEIGAIREMVERLTAGNSGSVEIKTRPRGGEYASSLPGETQLAASAPALDIGCTALQSRIALSGPYNFVGSCGADSGIASAGYACQLVSAGFAVKIGNTGPHCRIGSLGGRARISNSGNSVKISSAGRGARIANSGMRGYISGAGESSSIANVGSLCKLDAAGSGSRISNAGNNVSITATGENAVVASSGGVDTLVLGKGGCAALSYHDGVRTRFLLVYEGENGVVAGVKYRINDLFELEACG</sequence>
<dbReference type="NCBIfam" id="NF007410">
    <property type="entry name" value="PRK09946.1"/>
    <property type="match status" value="1"/>
</dbReference>
<proteinExistence type="predicted"/>
<dbReference type="Proteomes" id="UP001309705">
    <property type="component" value="Unassembled WGS sequence"/>
</dbReference>
<gene>
    <name evidence="1" type="primary">ydhT</name>
    <name evidence="1" type="ORF">VSX58_14450</name>
</gene>
<dbReference type="InterPro" id="IPR059209">
    <property type="entry name" value="YdhT-like"/>
</dbReference>
<name>A0ABU6JTA8_9GAMM</name>